<dbReference type="GO" id="GO:0005829">
    <property type="term" value="C:cytosol"/>
    <property type="evidence" value="ECO:0007669"/>
    <property type="project" value="TreeGrafter"/>
</dbReference>
<evidence type="ECO:0000313" key="7">
    <source>
        <dbReference type="Proteomes" id="UP001268683"/>
    </source>
</evidence>
<dbReference type="RefSeq" id="WP_310797357.1">
    <property type="nucleotide sequence ID" value="NZ_CP123872.1"/>
</dbReference>
<name>A0AA52EFT5_9PROT</name>
<dbReference type="Gene3D" id="3.40.50.1820">
    <property type="entry name" value="alpha/beta hydrolase"/>
    <property type="match status" value="1"/>
</dbReference>
<dbReference type="AlphaFoldDB" id="A0AA52EFT5"/>
<dbReference type="PANTHER" id="PTHR42881:SF13">
    <property type="entry name" value="PROLYL ENDOPEPTIDASE"/>
    <property type="match status" value="1"/>
</dbReference>
<evidence type="ECO:0000256" key="1">
    <source>
        <dbReference type="ARBA" id="ARBA00022670"/>
    </source>
</evidence>
<keyword evidence="1" id="KW-0645">Protease</keyword>
<dbReference type="InterPro" id="IPR023302">
    <property type="entry name" value="Pept_S9A_N"/>
</dbReference>
<dbReference type="InterPro" id="IPR051167">
    <property type="entry name" value="Prolyl_oligopep/macrocyclase"/>
</dbReference>
<evidence type="ECO:0000259" key="4">
    <source>
        <dbReference type="Pfam" id="PF00326"/>
    </source>
</evidence>
<keyword evidence="2" id="KW-0378">Hydrolase</keyword>
<protein>
    <submittedName>
        <fullName evidence="6">Prolyl oligopeptidase family serine peptidase</fullName>
    </submittedName>
</protein>
<dbReference type="Pfam" id="PF02897">
    <property type="entry name" value="Peptidase_S9_N"/>
    <property type="match status" value="1"/>
</dbReference>
<dbReference type="Gene3D" id="2.130.10.120">
    <property type="entry name" value="Prolyl oligopeptidase, N-terminal domain"/>
    <property type="match status" value="1"/>
</dbReference>
<dbReference type="InterPro" id="IPR002470">
    <property type="entry name" value="Peptidase_S9A"/>
</dbReference>
<proteinExistence type="predicted"/>
<dbReference type="Proteomes" id="UP001268683">
    <property type="component" value="Chromosome"/>
</dbReference>
<dbReference type="GO" id="GO:0070012">
    <property type="term" value="F:oligopeptidase activity"/>
    <property type="evidence" value="ECO:0007669"/>
    <property type="project" value="TreeGrafter"/>
</dbReference>
<evidence type="ECO:0000259" key="5">
    <source>
        <dbReference type="Pfam" id="PF02897"/>
    </source>
</evidence>
<dbReference type="InterPro" id="IPR029058">
    <property type="entry name" value="AB_hydrolase_fold"/>
</dbReference>
<dbReference type="Pfam" id="PF00326">
    <property type="entry name" value="Peptidase_S9"/>
    <property type="match status" value="1"/>
</dbReference>
<dbReference type="GO" id="GO:0006508">
    <property type="term" value="P:proteolysis"/>
    <property type="evidence" value="ECO:0007669"/>
    <property type="project" value="UniProtKB-KW"/>
</dbReference>
<dbReference type="SUPFAM" id="SSF53474">
    <property type="entry name" value="alpha/beta-Hydrolases"/>
    <property type="match status" value="1"/>
</dbReference>
<accession>A0AA52EFT5</accession>
<evidence type="ECO:0000256" key="2">
    <source>
        <dbReference type="ARBA" id="ARBA00022801"/>
    </source>
</evidence>
<evidence type="ECO:0000313" key="6">
    <source>
        <dbReference type="EMBL" id="WND01529.1"/>
    </source>
</evidence>
<keyword evidence="3" id="KW-0720">Serine protease</keyword>
<organism evidence="6 7">
    <name type="scientific">Temperatibacter marinus</name>
    <dbReference type="NCBI Taxonomy" id="1456591"/>
    <lineage>
        <taxon>Bacteria</taxon>
        <taxon>Pseudomonadati</taxon>
        <taxon>Pseudomonadota</taxon>
        <taxon>Alphaproteobacteria</taxon>
        <taxon>Kordiimonadales</taxon>
        <taxon>Temperatibacteraceae</taxon>
        <taxon>Temperatibacter</taxon>
    </lineage>
</organism>
<dbReference type="PRINTS" id="PR00862">
    <property type="entry name" value="PROLIGOPTASE"/>
</dbReference>
<dbReference type="SUPFAM" id="SSF50993">
    <property type="entry name" value="Peptidase/esterase 'gauge' domain"/>
    <property type="match status" value="1"/>
</dbReference>
<dbReference type="KEGG" id="tmk:QGN29_08140"/>
<dbReference type="PANTHER" id="PTHR42881">
    <property type="entry name" value="PROLYL ENDOPEPTIDASE"/>
    <property type="match status" value="1"/>
</dbReference>
<keyword evidence="7" id="KW-1185">Reference proteome</keyword>
<feature type="domain" description="Peptidase S9A N-terminal" evidence="5">
    <location>
        <begin position="25"/>
        <end position="425"/>
    </location>
</feature>
<dbReference type="EMBL" id="CP123872">
    <property type="protein sequence ID" value="WND01529.1"/>
    <property type="molecule type" value="Genomic_DNA"/>
</dbReference>
<dbReference type="PROSITE" id="PS51257">
    <property type="entry name" value="PROKAR_LIPOPROTEIN"/>
    <property type="match status" value="1"/>
</dbReference>
<sequence>MKKIKTLIGTAMLAASLTACDNKPKETNMEDPYLWLEEVEGKESLAWVEDRNTETYARLKEDSRFNGFMERSLEVYNAKDKIAYGSIRGDKVYNVWRDSKNTRGLWRMIDLEEYNAGKDTWETILDFDKLAADEKENWVYKGRDCYSETGRCLIRLSRGGTDAIVVREFDMKTKSFVEGGFSSPESKQYLAWYDQDTLMIATDFGPETMNDSGYPRQVRLWKRGTELSTAEMIFEAPKTDTFSFPTASRRHDGTYVGVLHGPSFFTREFNVMVEGKLTKLAISEHAELTGYMGDTMILSMRKDWIVGSKTAKAGTLVSVKVSDAAADTVENSLATVYAPAEGASIDGTSIGKDRILVNVLDNVKGKIIALHMKEAEWISSDINLPANGTVSILSNDDSTDEGFLGYDSFLQPDTVYHINAAGETKAIKSLPARFDARDLVTEQKFTTSKDGTKVPYFVVRHKDTKMDGKTPTLQYGYGGFEISIKPGYLGGLNMQWIENGGAYVVANIRGGGEYGPSWHQSVLKENRQGAFDDFIAVSEALINSGLTSPKHLAVRGGSNGGLLMGAMITQRPDLYNGVICAVPLLDMLRYHKLLAGASWMGEYGNPDIPEERAYIEKYSPYQNLDSAKDYPEVFFYTSTKDDRVHPGHARKMAAKMFGMDKPVLYYENTEGGHAAASNLKQRAFSDALQLVYLMQKLQD</sequence>
<dbReference type="GO" id="GO:0004252">
    <property type="term" value="F:serine-type endopeptidase activity"/>
    <property type="evidence" value="ECO:0007669"/>
    <property type="project" value="InterPro"/>
</dbReference>
<gene>
    <name evidence="6" type="ORF">QGN29_08140</name>
</gene>
<feature type="domain" description="Peptidase S9 prolyl oligopeptidase catalytic" evidence="4">
    <location>
        <begin position="493"/>
        <end position="690"/>
    </location>
</feature>
<reference evidence="6" key="1">
    <citation type="submission" date="2023-04" db="EMBL/GenBank/DDBJ databases">
        <title>Complete genome sequence of Temperatibacter marinus.</title>
        <authorList>
            <person name="Rong J.-C."/>
            <person name="Yi M.-L."/>
            <person name="Zhao Q."/>
        </authorList>
    </citation>
    <scope>NUCLEOTIDE SEQUENCE</scope>
    <source>
        <strain evidence="6">NBRC 110045</strain>
    </source>
</reference>
<evidence type="ECO:0000256" key="3">
    <source>
        <dbReference type="ARBA" id="ARBA00022825"/>
    </source>
</evidence>
<dbReference type="InterPro" id="IPR001375">
    <property type="entry name" value="Peptidase_S9_cat"/>
</dbReference>